<dbReference type="Proteomes" id="UP000004310">
    <property type="component" value="Unassembled WGS sequence"/>
</dbReference>
<proteinExistence type="inferred from homology"/>
<sequence length="202" mass="21175">MLDATLRKRIDPVIDSLATRLVAFGATANAVTLVGLAVGLVAAVLIASEHYIAGLVVGGISRLCDGLDGAVARLTRKTDFGGMLDIVLDFVFYGAIPLAFVVADPGQNAVAGAVLLLTFYANGGSVLALALMLEKQGKADEAARGGKALAFTEGLMEGSETFLFFALFCLFPGFFPQLAALFALLTAVTFLARLFRARRVLD</sequence>
<dbReference type="Pfam" id="PF01066">
    <property type="entry name" value="CDP-OH_P_transf"/>
    <property type="match status" value="1"/>
</dbReference>
<keyword evidence="5" id="KW-1185">Reference proteome</keyword>
<evidence type="ECO:0000313" key="5">
    <source>
        <dbReference type="Proteomes" id="UP000004310"/>
    </source>
</evidence>
<dbReference type="STRING" id="217511.GCA_001463845_01743"/>
<dbReference type="GO" id="GO:0008654">
    <property type="term" value="P:phospholipid biosynthetic process"/>
    <property type="evidence" value="ECO:0007669"/>
    <property type="project" value="InterPro"/>
</dbReference>
<evidence type="ECO:0000256" key="2">
    <source>
        <dbReference type="RuleBase" id="RU003750"/>
    </source>
</evidence>
<organism evidence="4 5">
    <name type="scientific">Fulvimarina pelagi HTCC2506</name>
    <dbReference type="NCBI Taxonomy" id="314231"/>
    <lineage>
        <taxon>Bacteria</taxon>
        <taxon>Pseudomonadati</taxon>
        <taxon>Pseudomonadota</taxon>
        <taxon>Alphaproteobacteria</taxon>
        <taxon>Hyphomicrobiales</taxon>
        <taxon>Aurantimonadaceae</taxon>
        <taxon>Fulvimarina</taxon>
    </lineage>
</organism>
<keyword evidence="3" id="KW-0472">Membrane</keyword>
<keyword evidence="1 2" id="KW-0808">Transferase</keyword>
<name>Q0G7K4_9HYPH</name>
<gene>
    <name evidence="4" type="ORF">FP2506_05961</name>
</gene>
<dbReference type="InterPro" id="IPR048254">
    <property type="entry name" value="CDP_ALCOHOL_P_TRANSF_CS"/>
</dbReference>
<feature type="transmembrane region" description="Helical" evidence="3">
    <location>
        <begin position="83"/>
        <end position="103"/>
    </location>
</feature>
<keyword evidence="3" id="KW-1133">Transmembrane helix</keyword>
<evidence type="ECO:0000256" key="3">
    <source>
        <dbReference type="SAM" id="Phobius"/>
    </source>
</evidence>
<dbReference type="AlphaFoldDB" id="Q0G7K4"/>
<dbReference type="EMBL" id="AATP01000001">
    <property type="protein sequence ID" value="EAU42360.1"/>
    <property type="molecule type" value="Genomic_DNA"/>
</dbReference>
<dbReference type="Gene3D" id="1.20.120.1760">
    <property type="match status" value="1"/>
</dbReference>
<dbReference type="eggNOG" id="COG0558">
    <property type="taxonomic scope" value="Bacteria"/>
</dbReference>
<evidence type="ECO:0000313" key="4">
    <source>
        <dbReference type="EMBL" id="EAU42360.1"/>
    </source>
</evidence>
<keyword evidence="3" id="KW-0812">Transmembrane</keyword>
<dbReference type="GO" id="GO:0016020">
    <property type="term" value="C:membrane"/>
    <property type="evidence" value="ECO:0007669"/>
    <property type="project" value="InterPro"/>
</dbReference>
<dbReference type="InterPro" id="IPR043130">
    <property type="entry name" value="CDP-OH_PTrfase_TM_dom"/>
</dbReference>
<comment type="caution">
    <text evidence="4">The sequence shown here is derived from an EMBL/GenBank/DDBJ whole genome shotgun (WGS) entry which is preliminary data.</text>
</comment>
<evidence type="ECO:0000256" key="1">
    <source>
        <dbReference type="ARBA" id="ARBA00022679"/>
    </source>
</evidence>
<comment type="similarity">
    <text evidence="2">Belongs to the CDP-alcohol phosphatidyltransferase class-I family.</text>
</comment>
<feature type="transmembrane region" description="Helical" evidence="3">
    <location>
        <begin position="179"/>
        <end position="195"/>
    </location>
</feature>
<dbReference type="PROSITE" id="PS00379">
    <property type="entry name" value="CDP_ALCOHOL_P_TRANSF"/>
    <property type="match status" value="1"/>
</dbReference>
<dbReference type="GO" id="GO:0016780">
    <property type="term" value="F:phosphotransferase activity, for other substituted phosphate groups"/>
    <property type="evidence" value="ECO:0007669"/>
    <property type="project" value="InterPro"/>
</dbReference>
<protein>
    <recommendedName>
        <fullName evidence="6">Phosphatidylglycerophosphate synthase</fullName>
    </recommendedName>
</protein>
<feature type="transmembrane region" description="Helical" evidence="3">
    <location>
        <begin position="109"/>
        <end position="133"/>
    </location>
</feature>
<reference evidence="4 5" key="1">
    <citation type="journal article" date="2010" name="J. Bacteriol.">
        <title>Genome sequence of Fulvimarina pelagi HTCC2506T, a Mn(II)-oxidizing alphaproteobacterium possessing an aerobic anoxygenic photosynthetic gene cluster and Xanthorhodopsin.</title>
        <authorList>
            <person name="Kang I."/>
            <person name="Oh H.M."/>
            <person name="Lim S.I."/>
            <person name="Ferriera S."/>
            <person name="Giovannoni S.J."/>
            <person name="Cho J.C."/>
        </authorList>
    </citation>
    <scope>NUCLEOTIDE SEQUENCE [LARGE SCALE GENOMIC DNA]</scope>
    <source>
        <strain evidence="4 5">HTCC2506</strain>
    </source>
</reference>
<dbReference type="InterPro" id="IPR000462">
    <property type="entry name" value="CDP-OH_P_trans"/>
</dbReference>
<evidence type="ECO:0008006" key="6">
    <source>
        <dbReference type="Google" id="ProtNLM"/>
    </source>
</evidence>
<accession>Q0G7K4</accession>
<dbReference type="HOGENOM" id="CLU_080384_2_0_5"/>
<feature type="transmembrane region" description="Helical" evidence="3">
    <location>
        <begin position="21"/>
        <end position="45"/>
    </location>
</feature>
<dbReference type="RefSeq" id="WP_007066335.1">
    <property type="nucleotide sequence ID" value="NZ_DS022272.1"/>
</dbReference>